<dbReference type="GO" id="GO:0003677">
    <property type="term" value="F:DNA binding"/>
    <property type="evidence" value="ECO:0007669"/>
    <property type="project" value="InterPro"/>
</dbReference>
<dbReference type="GO" id="GO:0043531">
    <property type="term" value="F:ADP binding"/>
    <property type="evidence" value="ECO:0007669"/>
    <property type="project" value="InterPro"/>
</dbReference>
<dbReference type="SMART" id="SM00421">
    <property type="entry name" value="HTH_LUXR"/>
    <property type="match status" value="1"/>
</dbReference>
<sequence length="742" mass="80989">MAVTSFVGRDAELAEVGDTMAHARLVTLVGPGGIGKTRLAERIADRVAKRFDDGACVVELSGLVEEELLPHSVATALGLRDGEARSAADAVVGHLRERQLLLVLDTCERVTESCAAFVARLLSEAPRVRILATSRQPVNVPGERTYVVPPLSAADALELFAQRAADAAKGFVVDDSNRERVAGLCRRLDGMPLALELAAVRLRALPLDTLDRQLARRFRLLDVHPLGVEPRHQTLHASLDWSHELCTPLEQHLWARLSRFAGVFGLDAAVRVCADAEMSEDEVVEALVGLVERSVVQYADASAGGWYRMLDTLREFGSERLRERGEEQRLRTAHFQHYARVAADFDRTFTAPGQAGRLVALRRQHADIRCALENALADGHLDEADRLVHGLWMYWHINGLYTEGRYWCAALAAHSAVTPVRRGAALGLDGYLASIQGDPAGLRLTREGLALAGQVEDPLVAGRARLFFQLAAAVSGLFDESDKAAVEGEDLLLTARDASGLHLLRMQDALNHFIAQDLDTALSRGENGLRAMGSCAPDEEGWHHAAFSYALALCHFVRGDLAASAARSRAALRVEQRSDDVTGAAHNLELMAWVSAAAKRFDDAAWLLGAADSLWERMGGRLTGNDVLERVHQDSERATRAALGDGPFDARWQDGRALSLKDAVERATREEPPQSAARVLTPREREVAELAVSGLSNREISERLVVSKRTIDVHMEHIFTKLGITSRRRIAPHLDMGTGTGT</sequence>
<dbReference type="SUPFAM" id="SSF46894">
    <property type="entry name" value="C-terminal effector domain of the bipartite response regulators"/>
    <property type="match status" value="1"/>
</dbReference>
<dbReference type="RefSeq" id="WP_161701766.1">
    <property type="nucleotide sequence ID" value="NZ_JAAAHS010000242.1"/>
</dbReference>
<dbReference type="InterPro" id="IPR016032">
    <property type="entry name" value="Sig_transdc_resp-reg_C-effctor"/>
</dbReference>
<dbReference type="InterPro" id="IPR036388">
    <property type="entry name" value="WH-like_DNA-bd_sf"/>
</dbReference>
<dbReference type="PANTHER" id="PTHR47691">
    <property type="entry name" value="REGULATOR-RELATED"/>
    <property type="match status" value="1"/>
</dbReference>
<dbReference type="Gene3D" id="1.10.10.10">
    <property type="entry name" value="Winged helix-like DNA-binding domain superfamily/Winged helix DNA-binding domain"/>
    <property type="match status" value="1"/>
</dbReference>
<dbReference type="PANTHER" id="PTHR47691:SF3">
    <property type="entry name" value="HTH-TYPE TRANSCRIPTIONAL REGULATOR RV0890C-RELATED"/>
    <property type="match status" value="1"/>
</dbReference>
<dbReference type="SUPFAM" id="SSF52540">
    <property type="entry name" value="P-loop containing nucleoside triphosphate hydrolases"/>
    <property type="match status" value="1"/>
</dbReference>
<dbReference type="GO" id="GO:0006355">
    <property type="term" value="P:regulation of DNA-templated transcription"/>
    <property type="evidence" value="ECO:0007669"/>
    <property type="project" value="InterPro"/>
</dbReference>
<evidence type="ECO:0000313" key="3">
    <source>
        <dbReference type="Proteomes" id="UP000598297"/>
    </source>
</evidence>
<reference evidence="2" key="1">
    <citation type="submission" date="2020-01" db="EMBL/GenBank/DDBJ databases">
        <title>Whole-genome analyses of novel actinobacteria.</title>
        <authorList>
            <person name="Sahin N."/>
        </authorList>
    </citation>
    <scope>NUCLEOTIDE SEQUENCE</scope>
    <source>
        <strain evidence="2">YC537</strain>
    </source>
</reference>
<dbReference type="PRINTS" id="PR00038">
    <property type="entry name" value="HTHLUXR"/>
</dbReference>
<evidence type="ECO:0000313" key="2">
    <source>
        <dbReference type="EMBL" id="NBE54700.1"/>
    </source>
</evidence>
<dbReference type="Pfam" id="PF00931">
    <property type="entry name" value="NB-ARC"/>
    <property type="match status" value="1"/>
</dbReference>
<protein>
    <submittedName>
        <fullName evidence="2">LuxR family transcriptional regulator</fullName>
    </submittedName>
</protein>
<dbReference type="PROSITE" id="PS50043">
    <property type="entry name" value="HTH_LUXR_2"/>
    <property type="match status" value="1"/>
</dbReference>
<organism evidence="2 3">
    <name type="scientific">Streptomyces boluensis</name>
    <dbReference type="NCBI Taxonomy" id="1775135"/>
    <lineage>
        <taxon>Bacteria</taxon>
        <taxon>Bacillati</taxon>
        <taxon>Actinomycetota</taxon>
        <taxon>Actinomycetes</taxon>
        <taxon>Kitasatosporales</taxon>
        <taxon>Streptomycetaceae</taxon>
        <taxon>Streptomyces</taxon>
    </lineage>
</organism>
<dbReference type="InterPro" id="IPR027417">
    <property type="entry name" value="P-loop_NTPase"/>
</dbReference>
<dbReference type="OrthoDB" id="499349at2"/>
<dbReference type="Gene3D" id="3.40.50.300">
    <property type="entry name" value="P-loop containing nucleotide triphosphate hydrolases"/>
    <property type="match status" value="1"/>
</dbReference>
<dbReference type="InterPro" id="IPR058852">
    <property type="entry name" value="HTH_77"/>
</dbReference>
<dbReference type="InterPro" id="IPR000792">
    <property type="entry name" value="Tscrpt_reg_LuxR_C"/>
</dbReference>
<feature type="domain" description="HTH luxR-type" evidence="1">
    <location>
        <begin position="673"/>
        <end position="738"/>
    </location>
</feature>
<dbReference type="InterPro" id="IPR002182">
    <property type="entry name" value="NB-ARC"/>
</dbReference>
<dbReference type="Pfam" id="PF25872">
    <property type="entry name" value="HTH_77"/>
    <property type="match status" value="1"/>
</dbReference>
<dbReference type="PRINTS" id="PR00364">
    <property type="entry name" value="DISEASERSIST"/>
</dbReference>
<keyword evidence="3" id="KW-1185">Reference proteome</keyword>
<gene>
    <name evidence="2" type="ORF">GUY60_25405</name>
</gene>
<accession>A0A964XMS7</accession>
<dbReference type="PROSITE" id="PS00622">
    <property type="entry name" value="HTH_LUXR_1"/>
    <property type="match status" value="1"/>
</dbReference>
<evidence type="ECO:0000259" key="1">
    <source>
        <dbReference type="PROSITE" id="PS50043"/>
    </source>
</evidence>
<dbReference type="AlphaFoldDB" id="A0A964XMS7"/>
<comment type="caution">
    <text evidence="2">The sequence shown here is derived from an EMBL/GenBank/DDBJ whole genome shotgun (WGS) entry which is preliminary data.</text>
</comment>
<dbReference type="Proteomes" id="UP000598297">
    <property type="component" value="Unassembled WGS sequence"/>
</dbReference>
<dbReference type="EMBL" id="JAAAHS010000242">
    <property type="protein sequence ID" value="NBE54700.1"/>
    <property type="molecule type" value="Genomic_DNA"/>
</dbReference>
<name>A0A964XMS7_9ACTN</name>
<dbReference type="Pfam" id="PF00196">
    <property type="entry name" value="GerE"/>
    <property type="match status" value="1"/>
</dbReference>
<dbReference type="CDD" id="cd06170">
    <property type="entry name" value="LuxR_C_like"/>
    <property type="match status" value="1"/>
</dbReference>
<proteinExistence type="predicted"/>